<evidence type="ECO:0000259" key="5">
    <source>
        <dbReference type="PROSITE" id="PS50901"/>
    </source>
</evidence>
<dbReference type="SUPFAM" id="SSF52540">
    <property type="entry name" value="P-loop containing nucleoside triphosphate hydrolases"/>
    <property type="match status" value="1"/>
</dbReference>
<proteinExistence type="predicted"/>
<dbReference type="PANTHER" id="PTHR22683:SF41">
    <property type="entry name" value="DNA TRANSLOCASE FTSK"/>
    <property type="match status" value="1"/>
</dbReference>
<dbReference type="CDD" id="cd01127">
    <property type="entry name" value="TrwB_TraG_TraD_VirD4"/>
    <property type="match status" value="1"/>
</dbReference>
<evidence type="ECO:0000256" key="2">
    <source>
        <dbReference type="ARBA" id="ARBA00022840"/>
    </source>
</evidence>
<name>A0ABQ6FJG3_9CHLR</name>
<dbReference type="InterPro" id="IPR027417">
    <property type="entry name" value="P-loop_NTPase"/>
</dbReference>
<reference evidence="6 7" key="1">
    <citation type="submission" date="2023-02" db="EMBL/GenBank/DDBJ databases">
        <title>Dictyobacter halimunensis sp. nov., a new member of the class Ktedonobacteria from forest soil in a geothermal area.</title>
        <authorList>
            <person name="Rachmania M.K."/>
            <person name="Ningsih F."/>
            <person name="Sakai Y."/>
            <person name="Yabe S."/>
            <person name="Yokota A."/>
            <person name="Sjamsuridzal W."/>
        </authorList>
    </citation>
    <scope>NUCLEOTIDE SEQUENCE [LARGE SCALE GENOMIC DNA]</scope>
    <source>
        <strain evidence="6 7">S3.2.2.5</strain>
    </source>
</reference>
<comment type="caution">
    <text evidence="6">The sequence shown here is derived from an EMBL/GenBank/DDBJ whole genome shotgun (WGS) entry which is preliminary data.</text>
</comment>
<sequence>MNTHQLIGLVAADIIKQSLETRDEQDTTVARFLLDRLTHAQVAEICRQVLSDSRLHDVVEIKIPQAFSAGEQLPESILTNERTTYWRNAPCDKPILILANNDDDQGQSLNELTSLNAKELKSSISTWIMVASRMLPLTEEQKKQWGKALTGLQQANEYTLEMFAEYVVQVHNCIEQEHLPLVDALGYALPVLEIPRDTGYFQAIPEKNRTNIAKWQKLYQEAISKRATLLRKHLPNQQRIEDDDLQKQFNNVKDEIVLEAHPVIQRFLTAPDDWTEESAQLAQFEWEKDGISGLFTGLKVKKLDLATETKEFFEDENPDELTPDDLNYLETLSKRKTREPIDEDREFYDRHHLTLDKKRQLKAKWDKFVYGKPIECTDFIVGLLDCIERLIAQAGGAQEKRHFTVKTQYEKGKSKWLNALNQDVGLYFCTRYRGFDTLTSPFIEWQTFWLFEYDQLIEDQKSKTSSKGEKFTPNTSASRDATQLKFQISLTYVLHGKQEVATTQLIWKCNPATIGMELNDDLNRLSKKPFLLTSVNREPVSKKGHLQEVSLSDVSTLEAAFSQDRGSLVSTSTKAQDASKIFLTRLQEAEKDRRLAPDGQNILKQAWNAFAASYTRAIQSFADAEGIASDDILHQADAYCHLLQMLQQYANGDKNRVDLWHPVLEIGTVRIQEGKPAAIITPWHPLRLLSISVKARQIAHFVKYLIGTPDVEFGDDRLFFFHLKNDMSHPYYPEVTVGFQGEQPRLLSLSDTVNDYSLMEIPLRDDTDQTTNENPQEASEKVREVIRRYLELQPHKRSNMGIVLYNCDSKGLPMAVVDKLSSLYENKNANEVCCQIILRHQDTQKLSELYEKMINVVESDPDAFIASESENDFMSRLRIGIMATDAETNGNSQEKMTDIVFLQDVISRQAQIVWISVDSDSDVPQPLQHFPARWSRRHPTSYGDLRSIVYLVCPSQPAVGTAYLDAIHDVVGQQSEKGKHFIPSRQVSFQDNKTQHIFQEVHQLGEWVVNYDDLLERRLLQHQDVTVIKYQQNRAQDRNLIISSTSSFQLLQVLVKQRLEKLSLSSEIDIEALAKRCINEAKTLSGDIVLRAARRGANASELIGLVLSKSLIASELQSNEPVGWFFLDDYASWLGQDEQQIADIMALALCEYNGVPTLKIIISEAKYFEANVADARKTSQKQLKETVQRIQDALFQNPSRLDRDIWLARLSDLLIDGIQVNSLQAIDIQQWRDNLRKGKLQIEVKGYSHVFSPMPDVVISDDPQVKLAGVDGCYQEVFGRKNIQDLLLALYRNKSSMPVRVSLGDDRPWDVHTPRYPAPDALWTAQPAVARVSSSNGHTPGGPSNDHQTPVAPSNGHAPTTPDVIGSNGSGGHVVTSNGNTVPNQTPVTTSGSVLTQIHNQLSGTSTQTAQVATKTDVIEKNEQWNQNIQQTLRSALIGYNLQAKILGSRLTPNALLIRLKGSDHLKVEDLEKKKSVLLTTHGLSLLNITAQPGEIVVSIARPQRETVSLLDVWKEREHFAAPGEMNLCFILGIKEMDGEILYLNVGKSNDKVQQHAPHTLIAGTTGSGKSVLMQNLLLDICQTNSSKLAHIYLIDPKKGVDYQQLLDLPHLREGIITEQGRAQEILASLVTQMDQRYDLLAKARVNNLVDYNKKVAPEERLPVLWLVHDEFADWMLVSEYKEAVSASVQRLGTKARAAGIHLIFAAQRPEANILPPQLRDNLGNRLILRVESQGTSEIALGEKGAEKLLGKGHLAAKLGGEITYAQVPFLSNDDQLQVVEAIRKYDNER</sequence>
<keyword evidence="1 3" id="KW-0547">Nucleotide-binding</keyword>
<dbReference type="RefSeq" id="WP_338248044.1">
    <property type="nucleotide sequence ID" value="NZ_BSRI01000001.1"/>
</dbReference>
<evidence type="ECO:0000313" key="6">
    <source>
        <dbReference type="EMBL" id="GLV54357.1"/>
    </source>
</evidence>
<dbReference type="Gene3D" id="3.40.50.300">
    <property type="entry name" value="P-loop containing nucleotide triphosphate hydrolases"/>
    <property type="match status" value="1"/>
</dbReference>
<organism evidence="6 7">
    <name type="scientific">Dictyobacter halimunensis</name>
    <dbReference type="NCBI Taxonomy" id="3026934"/>
    <lineage>
        <taxon>Bacteria</taxon>
        <taxon>Bacillati</taxon>
        <taxon>Chloroflexota</taxon>
        <taxon>Ktedonobacteria</taxon>
        <taxon>Ktedonobacterales</taxon>
        <taxon>Dictyobacteraceae</taxon>
        <taxon>Dictyobacter</taxon>
    </lineage>
</organism>
<dbReference type="InterPro" id="IPR050206">
    <property type="entry name" value="FtsK/SpoIIIE/SftA"/>
</dbReference>
<dbReference type="Pfam" id="PF01580">
    <property type="entry name" value="FtsK_SpoIIIE"/>
    <property type="match status" value="1"/>
</dbReference>
<keyword evidence="7" id="KW-1185">Reference proteome</keyword>
<evidence type="ECO:0000313" key="7">
    <source>
        <dbReference type="Proteomes" id="UP001344906"/>
    </source>
</evidence>
<evidence type="ECO:0000256" key="1">
    <source>
        <dbReference type="ARBA" id="ARBA00022741"/>
    </source>
</evidence>
<dbReference type="Proteomes" id="UP001344906">
    <property type="component" value="Unassembled WGS sequence"/>
</dbReference>
<evidence type="ECO:0000256" key="4">
    <source>
        <dbReference type="SAM" id="MobiDB-lite"/>
    </source>
</evidence>
<feature type="compositionally biased region" description="Polar residues" evidence="4">
    <location>
        <begin position="1375"/>
        <end position="1387"/>
    </location>
</feature>
<accession>A0ABQ6FJG3</accession>
<feature type="domain" description="FtsK" evidence="5">
    <location>
        <begin position="1539"/>
        <end position="1738"/>
    </location>
</feature>
<dbReference type="PROSITE" id="PS50901">
    <property type="entry name" value="FTSK"/>
    <property type="match status" value="1"/>
</dbReference>
<protein>
    <recommendedName>
        <fullName evidence="5">FtsK domain-containing protein</fullName>
    </recommendedName>
</protein>
<gene>
    <name evidence="6" type="ORF">KDH_12050</name>
</gene>
<keyword evidence="2 3" id="KW-0067">ATP-binding</keyword>
<dbReference type="EMBL" id="BSRI01000001">
    <property type="protein sequence ID" value="GLV54357.1"/>
    <property type="molecule type" value="Genomic_DNA"/>
</dbReference>
<feature type="region of interest" description="Disordered" evidence="4">
    <location>
        <begin position="1329"/>
        <end position="1387"/>
    </location>
</feature>
<dbReference type="InterPro" id="IPR002543">
    <property type="entry name" value="FtsK_dom"/>
</dbReference>
<evidence type="ECO:0000256" key="3">
    <source>
        <dbReference type="PROSITE-ProRule" id="PRU00289"/>
    </source>
</evidence>
<feature type="binding site" evidence="3">
    <location>
        <begin position="1564"/>
        <end position="1571"/>
    </location>
    <ligand>
        <name>ATP</name>
        <dbReference type="ChEBI" id="CHEBI:30616"/>
    </ligand>
</feature>
<dbReference type="PANTHER" id="PTHR22683">
    <property type="entry name" value="SPORULATION PROTEIN RELATED"/>
    <property type="match status" value="1"/>
</dbReference>